<accession>A0A974I458</accession>
<proteinExistence type="predicted"/>
<feature type="transmembrane region" description="Helical" evidence="1">
    <location>
        <begin position="20"/>
        <end position="38"/>
    </location>
</feature>
<keyword evidence="1" id="KW-0472">Membrane</keyword>
<sequence length="66" mass="7325">MIMLGHQAVRDTVTRLFCRIVIKFLLISVKFAFIPPSTPATECPAVTCLCHLLVLLMLLLVSINAK</sequence>
<gene>
    <name evidence="2" type="ORF">XELAEV_18006856mg</name>
</gene>
<keyword evidence="1" id="KW-0812">Transmembrane</keyword>
<dbReference type="EMBL" id="CM004466">
    <property type="protein sequence ID" value="OCU01075.1"/>
    <property type="molecule type" value="Genomic_DNA"/>
</dbReference>
<dbReference type="Proteomes" id="UP000694892">
    <property type="component" value="Chromosome 1L"/>
</dbReference>
<feature type="transmembrane region" description="Helical" evidence="1">
    <location>
        <begin position="44"/>
        <end position="63"/>
    </location>
</feature>
<evidence type="ECO:0000313" key="3">
    <source>
        <dbReference type="Proteomes" id="UP000694892"/>
    </source>
</evidence>
<evidence type="ECO:0000256" key="1">
    <source>
        <dbReference type="SAM" id="Phobius"/>
    </source>
</evidence>
<evidence type="ECO:0000313" key="2">
    <source>
        <dbReference type="EMBL" id="OCU01075.1"/>
    </source>
</evidence>
<reference evidence="3" key="1">
    <citation type="journal article" date="2016" name="Nature">
        <title>Genome evolution in the allotetraploid frog Xenopus laevis.</title>
        <authorList>
            <person name="Session A.M."/>
            <person name="Uno Y."/>
            <person name="Kwon T."/>
            <person name="Chapman J.A."/>
            <person name="Toyoda A."/>
            <person name="Takahashi S."/>
            <person name="Fukui A."/>
            <person name="Hikosaka A."/>
            <person name="Suzuki A."/>
            <person name="Kondo M."/>
            <person name="van Heeringen S.J."/>
            <person name="Quigley I."/>
            <person name="Heinz S."/>
            <person name="Ogino H."/>
            <person name="Ochi H."/>
            <person name="Hellsten U."/>
            <person name="Lyons J.B."/>
            <person name="Simakov O."/>
            <person name="Putnam N."/>
            <person name="Stites J."/>
            <person name="Kuroki Y."/>
            <person name="Tanaka T."/>
            <person name="Michiue T."/>
            <person name="Watanabe M."/>
            <person name="Bogdanovic O."/>
            <person name="Lister R."/>
            <person name="Georgiou G."/>
            <person name="Paranjpe S.S."/>
            <person name="van Kruijsbergen I."/>
            <person name="Shu S."/>
            <person name="Carlson J."/>
            <person name="Kinoshita T."/>
            <person name="Ohta Y."/>
            <person name="Mawaribuchi S."/>
            <person name="Jenkins J."/>
            <person name="Grimwood J."/>
            <person name="Schmutz J."/>
            <person name="Mitros T."/>
            <person name="Mozaffari S.V."/>
            <person name="Suzuki Y."/>
            <person name="Haramoto Y."/>
            <person name="Yamamoto T.S."/>
            <person name="Takagi C."/>
            <person name="Heald R."/>
            <person name="Miller K."/>
            <person name="Haudenschild C."/>
            <person name="Kitzman J."/>
            <person name="Nakayama T."/>
            <person name="Izutsu Y."/>
            <person name="Robert J."/>
            <person name="Fortriede J."/>
            <person name="Burns K."/>
            <person name="Lotay V."/>
            <person name="Karimi K."/>
            <person name="Yasuoka Y."/>
            <person name="Dichmann D.S."/>
            <person name="Flajnik M.F."/>
            <person name="Houston D.W."/>
            <person name="Shendure J."/>
            <person name="DuPasquier L."/>
            <person name="Vize P.D."/>
            <person name="Zorn A.M."/>
            <person name="Ito M."/>
            <person name="Marcotte E.M."/>
            <person name="Wallingford J.B."/>
            <person name="Ito Y."/>
            <person name="Asashima M."/>
            <person name="Ueno N."/>
            <person name="Matsuda Y."/>
            <person name="Veenstra G.J."/>
            <person name="Fujiyama A."/>
            <person name="Harland R.M."/>
            <person name="Taira M."/>
            <person name="Rokhsar D.S."/>
        </authorList>
    </citation>
    <scope>NUCLEOTIDE SEQUENCE [LARGE SCALE GENOMIC DNA]</scope>
    <source>
        <strain evidence="3">J</strain>
    </source>
</reference>
<name>A0A974I458_XENLA</name>
<protein>
    <submittedName>
        <fullName evidence="2">Uncharacterized protein</fullName>
    </submittedName>
</protein>
<organism evidence="2 3">
    <name type="scientific">Xenopus laevis</name>
    <name type="common">African clawed frog</name>
    <dbReference type="NCBI Taxonomy" id="8355"/>
    <lineage>
        <taxon>Eukaryota</taxon>
        <taxon>Metazoa</taxon>
        <taxon>Chordata</taxon>
        <taxon>Craniata</taxon>
        <taxon>Vertebrata</taxon>
        <taxon>Euteleostomi</taxon>
        <taxon>Amphibia</taxon>
        <taxon>Batrachia</taxon>
        <taxon>Anura</taxon>
        <taxon>Pipoidea</taxon>
        <taxon>Pipidae</taxon>
        <taxon>Xenopodinae</taxon>
        <taxon>Xenopus</taxon>
        <taxon>Xenopus</taxon>
    </lineage>
</organism>
<dbReference type="AlphaFoldDB" id="A0A974I458"/>
<keyword evidence="1" id="KW-1133">Transmembrane helix</keyword>